<gene>
    <name evidence="5" type="ORF">FEM55_02095</name>
</gene>
<feature type="binding site" evidence="1">
    <location>
        <position position="305"/>
    </location>
    <ligand>
        <name>Zn(2+)</name>
        <dbReference type="ChEBI" id="CHEBI:29105"/>
        <label>1</label>
    </ligand>
</feature>
<protein>
    <submittedName>
        <fullName evidence="5">Amidohydrolase/deacetylase family metallohydrolase</fullName>
    </submittedName>
</protein>
<dbReference type="Gene3D" id="3.20.20.140">
    <property type="entry name" value="Metal-dependent hydrolases"/>
    <property type="match status" value="1"/>
</dbReference>
<accession>A0A5R9KIF7</accession>
<feature type="domain" description="Amidohydrolase-related" evidence="4">
    <location>
        <begin position="290"/>
        <end position="366"/>
    </location>
</feature>
<feature type="binding site" evidence="1">
    <location>
        <position position="84"/>
    </location>
    <ligand>
        <name>Zn(2+)</name>
        <dbReference type="ChEBI" id="CHEBI:29105"/>
        <label>1</label>
    </ligand>
</feature>
<dbReference type="SUPFAM" id="SSF51556">
    <property type="entry name" value="Metallo-dependent hydrolases"/>
    <property type="match status" value="1"/>
</dbReference>
<name>A0A5R9KIF7_9BACT</name>
<sequence>MNKKSLLAGLAFFFSLHAASAQKYSIVIKGGTVIDPKNNINTVMDVALKGDTVMLVAKNIDPKEGMQVVNAKGLYVTPGLIDMHSHNFYGTNMDQTYSNGPNALQPDGFTFRTGVTTVVDAGCSGWKSFPAFKKQTIDASRTRVLAFLNIVGEGMRGGTYEQNIEDMNAAETARVAKENPEDVVGIKLAHYNGYNWTPTDRAVEAGKLANVPVMIDFGGSKPVLSIEELFMKHLRPGDIFTHCFGQLSSREPILDVATGKVKPFVYEARKKGILFDVGYGGISFAFSQAIPAVKSGFYPNTISTDIHTGSMNNAMKDMLNVMSKFLAMGMDLPAVIKASTWAPAQAIHREQLGNLSVGSRADVTVLRMLDGKFQLNDTGTFGFFDYTGTKIHGKHKLEAELTIRAGKVVYDLNGITNPLVLSSN</sequence>
<dbReference type="InterPro" id="IPR020043">
    <property type="entry name" value="Deacetylase_Atu3266-like"/>
</dbReference>
<dbReference type="InterPro" id="IPR032466">
    <property type="entry name" value="Metal_Hydrolase"/>
</dbReference>
<keyword evidence="3" id="KW-0732">Signal</keyword>
<dbReference type="OrthoDB" id="9775607at2"/>
<organism evidence="5 6">
    <name type="scientific">Dyadobacter sediminis</name>
    <dbReference type="NCBI Taxonomy" id="1493691"/>
    <lineage>
        <taxon>Bacteria</taxon>
        <taxon>Pseudomonadati</taxon>
        <taxon>Bacteroidota</taxon>
        <taxon>Cytophagia</taxon>
        <taxon>Cytophagales</taxon>
        <taxon>Spirosomataceae</taxon>
        <taxon>Dyadobacter</taxon>
    </lineage>
</organism>
<dbReference type="GO" id="GO:0016810">
    <property type="term" value="F:hydrolase activity, acting on carbon-nitrogen (but not peptide) bonds"/>
    <property type="evidence" value="ECO:0007669"/>
    <property type="project" value="InterPro"/>
</dbReference>
<keyword evidence="5" id="KW-0378">Hydrolase</keyword>
<feature type="binding site" evidence="1">
    <location>
        <position position="242"/>
    </location>
    <ligand>
        <name>Zn(2+)</name>
        <dbReference type="ChEBI" id="CHEBI:29105"/>
        <label>2</label>
    </ligand>
</feature>
<feature type="signal peptide" evidence="3">
    <location>
        <begin position="1"/>
        <end position="21"/>
    </location>
</feature>
<comment type="caution">
    <text evidence="5">The sequence shown here is derived from an EMBL/GenBank/DDBJ whole genome shotgun (WGS) entry which is preliminary data.</text>
</comment>
<dbReference type="SUPFAM" id="SSF51338">
    <property type="entry name" value="Composite domain of metallo-dependent hydrolases"/>
    <property type="match status" value="1"/>
</dbReference>
<dbReference type="AlphaFoldDB" id="A0A5R9KIF7"/>
<dbReference type="PANTHER" id="PTHR42717">
    <property type="entry name" value="DIHYDROOROTASE-RELATED"/>
    <property type="match status" value="1"/>
</dbReference>
<dbReference type="GO" id="GO:0046872">
    <property type="term" value="F:metal ion binding"/>
    <property type="evidence" value="ECO:0007669"/>
    <property type="project" value="UniProtKB-KW"/>
</dbReference>
<dbReference type="PANTHER" id="PTHR42717:SF1">
    <property type="entry name" value="IMIDAZOLONEPROPIONASE AND RELATED AMIDOHYDROLASES"/>
    <property type="match status" value="1"/>
</dbReference>
<dbReference type="NCBIfam" id="NF006689">
    <property type="entry name" value="PRK09237.1"/>
    <property type="match status" value="1"/>
</dbReference>
<evidence type="ECO:0000256" key="3">
    <source>
        <dbReference type="SAM" id="SignalP"/>
    </source>
</evidence>
<evidence type="ECO:0000256" key="1">
    <source>
        <dbReference type="PIRSR" id="PIRSR039004-1"/>
    </source>
</evidence>
<feature type="chain" id="PRO_5024455231" evidence="3">
    <location>
        <begin position="22"/>
        <end position="424"/>
    </location>
</feature>
<dbReference type="InterPro" id="IPR006680">
    <property type="entry name" value="Amidohydro-rel"/>
</dbReference>
<dbReference type="InterPro" id="IPR011059">
    <property type="entry name" value="Metal-dep_hydrolase_composite"/>
</dbReference>
<evidence type="ECO:0000313" key="6">
    <source>
        <dbReference type="Proteomes" id="UP000309788"/>
    </source>
</evidence>
<dbReference type="Proteomes" id="UP000309788">
    <property type="component" value="Unassembled WGS sequence"/>
</dbReference>
<evidence type="ECO:0000259" key="4">
    <source>
        <dbReference type="Pfam" id="PF01979"/>
    </source>
</evidence>
<dbReference type="Pfam" id="PF01979">
    <property type="entry name" value="Amidohydro_1"/>
    <property type="match status" value="1"/>
</dbReference>
<proteinExistence type="predicted"/>
<dbReference type="PIRSF" id="PIRSF039004">
    <property type="entry name" value="ADE_EF_0837"/>
    <property type="match status" value="1"/>
</dbReference>
<keyword evidence="1" id="KW-0479">Metal-binding</keyword>
<feature type="binding site" description="via carbamate group" evidence="1">
    <location>
        <position position="187"/>
    </location>
    <ligand>
        <name>Zn(2+)</name>
        <dbReference type="ChEBI" id="CHEBI:29105"/>
        <label>1</label>
    </ligand>
</feature>
<feature type="binding site" evidence="1">
    <location>
        <position position="86"/>
    </location>
    <ligand>
        <name>Zn(2+)</name>
        <dbReference type="ChEBI" id="CHEBI:29105"/>
        <label>1</label>
    </ligand>
</feature>
<evidence type="ECO:0000313" key="5">
    <source>
        <dbReference type="EMBL" id="TLU95964.1"/>
    </source>
</evidence>
<keyword evidence="1" id="KW-0862">Zinc</keyword>
<dbReference type="RefSeq" id="WP_138279658.1">
    <property type="nucleotide sequence ID" value="NZ_BMGE01000001.1"/>
</dbReference>
<evidence type="ECO:0000256" key="2">
    <source>
        <dbReference type="PIRSR" id="PIRSR039004-2"/>
    </source>
</evidence>
<dbReference type="GO" id="GO:0019213">
    <property type="term" value="F:deacetylase activity"/>
    <property type="evidence" value="ECO:0007669"/>
    <property type="project" value="InterPro"/>
</dbReference>
<dbReference type="Gene3D" id="2.30.40.10">
    <property type="entry name" value="Urease, subunit C, domain 1"/>
    <property type="match status" value="1"/>
</dbReference>
<reference evidence="5 6" key="1">
    <citation type="submission" date="2019-05" db="EMBL/GenBank/DDBJ databases">
        <authorList>
            <person name="Qu J.-H."/>
        </authorList>
    </citation>
    <scope>NUCLEOTIDE SEQUENCE [LARGE SCALE GENOMIC DNA]</scope>
    <source>
        <strain evidence="5 6">Z12</strain>
    </source>
</reference>
<feature type="modified residue" description="N6-carboxylysine" evidence="2">
    <location>
        <position position="187"/>
    </location>
</feature>
<feature type="binding site" description="via carbamate group" evidence="1">
    <location>
        <position position="187"/>
    </location>
    <ligand>
        <name>Zn(2+)</name>
        <dbReference type="ChEBI" id="CHEBI:29105"/>
        <label>2</label>
    </ligand>
</feature>
<dbReference type="EMBL" id="VCEI01000011">
    <property type="protein sequence ID" value="TLU95964.1"/>
    <property type="molecule type" value="Genomic_DNA"/>
</dbReference>
<keyword evidence="6" id="KW-1185">Reference proteome</keyword>